<comment type="caution">
    <text evidence="2">The sequence shown here is derived from an EMBL/GenBank/DDBJ whole genome shotgun (WGS) entry which is preliminary data.</text>
</comment>
<evidence type="ECO:0000313" key="3">
    <source>
        <dbReference type="Proteomes" id="UP001139311"/>
    </source>
</evidence>
<proteinExistence type="predicted"/>
<reference evidence="2" key="1">
    <citation type="submission" date="2021-10" db="EMBL/GenBank/DDBJ databases">
        <title>Roseicella aerolatum sp. nov., isolated from aerosols of e-waste dismantling site.</title>
        <authorList>
            <person name="Qin T."/>
        </authorList>
    </citation>
    <scope>NUCLEOTIDE SEQUENCE</scope>
    <source>
        <strain evidence="2">GB24</strain>
    </source>
</reference>
<sequence>MRQVKAISLAALQMVNVLRIFLPWIATAHEEQPAAMGGDPWPHGFARNRDEIAAMIRFAAAGIPPEALFHPPTLAEPG</sequence>
<feature type="signal peptide" evidence="1">
    <location>
        <begin position="1"/>
        <end position="28"/>
    </location>
</feature>
<evidence type="ECO:0000313" key="2">
    <source>
        <dbReference type="EMBL" id="MCB4825199.1"/>
    </source>
</evidence>
<feature type="chain" id="PRO_5040908147" evidence="1">
    <location>
        <begin position="29"/>
        <end position="78"/>
    </location>
</feature>
<dbReference type="AlphaFoldDB" id="A0A9X1IID7"/>
<keyword evidence="3" id="KW-1185">Reference proteome</keyword>
<evidence type="ECO:0000256" key="1">
    <source>
        <dbReference type="SAM" id="SignalP"/>
    </source>
</evidence>
<dbReference type="EMBL" id="JAJAQI010000071">
    <property type="protein sequence ID" value="MCB4825199.1"/>
    <property type="molecule type" value="Genomic_DNA"/>
</dbReference>
<keyword evidence="1" id="KW-0732">Signal</keyword>
<organism evidence="2 3">
    <name type="scientific">Roseicella aerolata</name>
    <dbReference type="NCBI Taxonomy" id="2883479"/>
    <lineage>
        <taxon>Bacteria</taxon>
        <taxon>Pseudomonadati</taxon>
        <taxon>Pseudomonadota</taxon>
        <taxon>Alphaproteobacteria</taxon>
        <taxon>Acetobacterales</taxon>
        <taxon>Roseomonadaceae</taxon>
        <taxon>Roseicella</taxon>
    </lineage>
</organism>
<gene>
    <name evidence="2" type="ORF">LHA35_26110</name>
</gene>
<protein>
    <submittedName>
        <fullName evidence="2">Uncharacterized protein</fullName>
    </submittedName>
</protein>
<dbReference type="RefSeq" id="WP_226613941.1">
    <property type="nucleotide sequence ID" value="NZ_JAJAQI010000071.1"/>
</dbReference>
<dbReference type="Proteomes" id="UP001139311">
    <property type="component" value="Unassembled WGS sequence"/>
</dbReference>
<name>A0A9X1IID7_9PROT</name>
<accession>A0A9X1IID7</accession>